<reference evidence="10 11" key="1">
    <citation type="submission" date="2018-06" db="EMBL/GenBank/DDBJ databases">
        <title>Lujinxingia sediminis gen. nov. sp. nov., a new facultative anaerobic member of the class Deltaproteobacteria, and proposal of Lujinxingaceae fam. nov.</title>
        <authorList>
            <person name="Guo L.-Y."/>
            <person name="Li C.-M."/>
            <person name="Wang S."/>
            <person name="Du Z.-J."/>
        </authorList>
    </citation>
    <scope>NUCLEOTIDE SEQUENCE [LARGE SCALE GENOMIC DNA]</scope>
    <source>
        <strain evidence="10 11">FA350</strain>
    </source>
</reference>
<dbReference type="EC" id="5.1.1.3" evidence="2 8"/>
<dbReference type="HAMAP" id="MF_00258">
    <property type="entry name" value="Glu_racemase"/>
    <property type="match status" value="1"/>
</dbReference>
<dbReference type="Proteomes" id="UP000249799">
    <property type="component" value="Chromosome"/>
</dbReference>
<evidence type="ECO:0000313" key="11">
    <source>
        <dbReference type="Proteomes" id="UP000249799"/>
    </source>
</evidence>
<dbReference type="PANTHER" id="PTHR21198:SF2">
    <property type="entry name" value="GLUTAMATE RACEMASE"/>
    <property type="match status" value="1"/>
</dbReference>
<feature type="active site" description="Proton donor/acceptor" evidence="8">
    <location>
        <position position="203"/>
    </location>
</feature>
<dbReference type="InterPro" id="IPR001920">
    <property type="entry name" value="Asp/Glu_race"/>
</dbReference>
<dbReference type="Gene3D" id="3.40.50.1860">
    <property type="match status" value="2"/>
</dbReference>
<dbReference type="SUPFAM" id="SSF53681">
    <property type="entry name" value="Aspartate/glutamate racemase"/>
    <property type="match status" value="2"/>
</dbReference>
<feature type="binding site" evidence="8">
    <location>
        <begin position="204"/>
        <end position="205"/>
    </location>
    <ligand>
        <name>substrate</name>
    </ligand>
</feature>
<dbReference type="NCBIfam" id="TIGR00067">
    <property type="entry name" value="glut_race"/>
    <property type="match status" value="1"/>
</dbReference>
<feature type="binding site" evidence="8">
    <location>
        <begin position="61"/>
        <end position="62"/>
    </location>
    <ligand>
        <name>substrate</name>
    </ligand>
</feature>
<dbReference type="FunFam" id="3.40.50.1860:FF:000002">
    <property type="entry name" value="Glutamate racemase"/>
    <property type="match status" value="1"/>
</dbReference>
<accession>A0A2Z4FQM8</accession>
<evidence type="ECO:0000256" key="8">
    <source>
        <dbReference type="HAMAP-Rule" id="MF_00258"/>
    </source>
</evidence>
<comment type="pathway">
    <text evidence="8">Cell wall biogenesis; peptidoglycan biosynthesis.</text>
</comment>
<name>A0A2Z4FQM8_9DELT</name>
<comment type="catalytic activity">
    <reaction evidence="1 8">
        <text>L-glutamate = D-glutamate</text>
        <dbReference type="Rhea" id="RHEA:12813"/>
        <dbReference type="ChEBI" id="CHEBI:29985"/>
        <dbReference type="ChEBI" id="CHEBI:29986"/>
        <dbReference type="EC" id="5.1.1.3"/>
    </reaction>
</comment>
<evidence type="ECO:0000256" key="1">
    <source>
        <dbReference type="ARBA" id="ARBA00001602"/>
    </source>
</evidence>
<dbReference type="PROSITE" id="PS00923">
    <property type="entry name" value="ASP_GLU_RACEMASE_1"/>
    <property type="match status" value="1"/>
</dbReference>
<proteinExistence type="inferred from homology"/>
<dbReference type="InterPro" id="IPR004391">
    <property type="entry name" value="Glu_race"/>
</dbReference>
<comment type="similarity">
    <text evidence="8">Belongs to the aspartate/glutamate racemases family.</text>
</comment>
<feature type="region of interest" description="Disordered" evidence="9">
    <location>
        <begin position="1"/>
        <end position="23"/>
    </location>
</feature>
<feature type="binding site" evidence="8">
    <location>
        <begin position="29"/>
        <end position="30"/>
    </location>
    <ligand>
        <name>substrate</name>
    </ligand>
</feature>
<evidence type="ECO:0000256" key="7">
    <source>
        <dbReference type="ARBA" id="ARBA00070053"/>
    </source>
</evidence>
<dbReference type="GO" id="GO:0008881">
    <property type="term" value="F:glutamate racemase activity"/>
    <property type="evidence" value="ECO:0007669"/>
    <property type="project" value="UniProtKB-UniRule"/>
</dbReference>
<evidence type="ECO:0000256" key="9">
    <source>
        <dbReference type="SAM" id="MobiDB-lite"/>
    </source>
</evidence>
<keyword evidence="11" id="KW-1185">Reference proteome</keyword>
<dbReference type="Pfam" id="PF01177">
    <property type="entry name" value="Asp_Glu_race"/>
    <property type="match status" value="1"/>
</dbReference>
<dbReference type="GO" id="GO:0008360">
    <property type="term" value="P:regulation of cell shape"/>
    <property type="evidence" value="ECO:0007669"/>
    <property type="project" value="UniProtKB-KW"/>
</dbReference>
<dbReference type="UniPathway" id="UPA00219"/>
<dbReference type="KEGG" id="bsed:DN745_17915"/>
<dbReference type="EMBL" id="CP030032">
    <property type="protein sequence ID" value="AWV91105.1"/>
    <property type="molecule type" value="Genomic_DNA"/>
</dbReference>
<keyword evidence="4 8" id="KW-0573">Peptidoglycan synthesis</keyword>
<dbReference type="PROSITE" id="PS00924">
    <property type="entry name" value="ASP_GLU_RACEMASE_2"/>
    <property type="match status" value="1"/>
</dbReference>
<keyword evidence="5 8" id="KW-0413">Isomerase</keyword>
<dbReference type="OrthoDB" id="9801055at2"/>
<comment type="function">
    <text evidence="8">Provides the (R)-glutamate required for cell wall biosynthesis.</text>
</comment>
<feature type="binding site" evidence="8">
    <location>
        <begin position="93"/>
        <end position="94"/>
    </location>
    <ligand>
        <name>substrate</name>
    </ligand>
</feature>
<protein>
    <recommendedName>
        <fullName evidence="7 8">Glutamate racemase</fullName>
        <ecNumber evidence="2 8">5.1.1.3</ecNumber>
    </recommendedName>
</protein>
<evidence type="ECO:0000256" key="2">
    <source>
        <dbReference type="ARBA" id="ARBA00013090"/>
    </source>
</evidence>
<dbReference type="RefSeq" id="WP_111337070.1">
    <property type="nucleotide sequence ID" value="NZ_CP030032.1"/>
</dbReference>
<dbReference type="GO" id="GO:0071555">
    <property type="term" value="P:cell wall organization"/>
    <property type="evidence" value="ECO:0007669"/>
    <property type="project" value="UniProtKB-KW"/>
</dbReference>
<sequence length="301" mass="32178">MNKPQETNAPCAEKSPLKKTDSRPIGVFDSGVGGLTVMRAVSELLPDEDIIYLGDTARVPYGNRAAETVRRYALNATDLLAERGVKAIVIACNTATSYALDAVRAHHDAPVFGVIEPAARRAVGATKSGHIAVIGTRGTVRSGCYPAEIAQIGKDLVVHQKACPLFVPLAEEGWTEGGVPREVAKKYLEEFAGAEVDTMILGCTHYPLLRTVIAQALADAGAGPITLVDSAETTAHELRAHLREQGLLHPERADKDASARRLHFLLTDFPDGFQVTAERFFGGPIGSFEHVDIPVGADPKP</sequence>
<evidence type="ECO:0000256" key="3">
    <source>
        <dbReference type="ARBA" id="ARBA00022960"/>
    </source>
</evidence>
<dbReference type="InterPro" id="IPR033134">
    <property type="entry name" value="Asp/Glu_racemase_AS_2"/>
</dbReference>
<evidence type="ECO:0000256" key="5">
    <source>
        <dbReference type="ARBA" id="ARBA00023235"/>
    </source>
</evidence>
<gene>
    <name evidence="8" type="primary">murI</name>
    <name evidence="10" type="ORF">DN745_17915</name>
</gene>
<dbReference type="GO" id="GO:0009252">
    <property type="term" value="P:peptidoglycan biosynthetic process"/>
    <property type="evidence" value="ECO:0007669"/>
    <property type="project" value="UniProtKB-UniRule"/>
</dbReference>
<evidence type="ECO:0000256" key="6">
    <source>
        <dbReference type="ARBA" id="ARBA00023316"/>
    </source>
</evidence>
<dbReference type="AlphaFoldDB" id="A0A2Z4FQM8"/>
<dbReference type="InterPro" id="IPR018187">
    <property type="entry name" value="Asp/Glu_racemase_AS_1"/>
</dbReference>
<feature type="active site" description="Proton donor/acceptor" evidence="8">
    <location>
        <position position="92"/>
    </location>
</feature>
<dbReference type="PANTHER" id="PTHR21198">
    <property type="entry name" value="GLUTAMATE RACEMASE"/>
    <property type="match status" value="1"/>
</dbReference>
<keyword evidence="6 8" id="KW-0961">Cell wall biogenesis/degradation</keyword>
<keyword evidence="3 8" id="KW-0133">Cell shape</keyword>
<evidence type="ECO:0000313" key="10">
    <source>
        <dbReference type="EMBL" id="AWV91105.1"/>
    </source>
</evidence>
<dbReference type="InterPro" id="IPR015942">
    <property type="entry name" value="Asp/Glu/hydantoin_racemase"/>
</dbReference>
<evidence type="ECO:0000256" key="4">
    <source>
        <dbReference type="ARBA" id="ARBA00022984"/>
    </source>
</evidence>
<organism evidence="10 11">
    <name type="scientific">Bradymonas sediminis</name>
    <dbReference type="NCBI Taxonomy" id="1548548"/>
    <lineage>
        <taxon>Bacteria</taxon>
        <taxon>Deltaproteobacteria</taxon>
        <taxon>Bradymonadales</taxon>
        <taxon>Bradymonadaceae</taxon>
        <taxon>Bradymonas</taxon>
    </lineage>
</organism>